<protein>
    <submittedName>
        <fullName evidence="1">Uncharacterized protein</fullName>
    </submittedName>
</protein>
<dbReference type="EMBL" id="UOFY01000041">
    <property type="protein sequence ID" value="VAX09675.1"/>
    <property type="molecule type" value="Genomic_DNA"/>
</dbReference>
<proteinExistence type="predicted"/>
<gene>
    <name evidence="1" type="ORF">MNBD_GAMMA25-2409</name>
</gene>
<dbReference type="AlphaFoldDB" id="A0A3B1BTL9"/>
<organism evidence="1">
    <name type="scientific">hydrothermal vent metagenome</name>
    <dbReference type="NCBI Taxonomy" id="652676"/>
    <lineage>
        <taxon>unclassified sequences</taxon>
        <taxon>metagenomes</taxon>
        <taxon>ecological metagenomes</taxon>
    </lineage>
</organism>
<sequence length="66" mass="7453">MKIKTDQRIRKIHIKVAGEVAGLLEKNIQFEFSYYSDAQFPVAVSMSLVSMANKIAPPFRTILLTP</sequence>
<accession>A0A3B1BTL9</accession>
<reference evidence="1" key="1">
    <citation type="submission" date="2018-06" db="EMBL/GenBank/DDBJ databases">
        <authorList>
            <person name="Zhirakovskaya E."/>
        </authorList>
    </citation>
    <scope>NUCLEOTIDE SEQUENCE</scope>
</reference>
<name>A0A3B1BTL9_9ZZZZ</name>
<evidence type="ECO:0000313" key="1">
    <source>
        <dbReference type="EMBL" id="VAX09675.1"/>
    </source>
</evidence>